<dbReference type="GO" id="GO:0016301">
    <property type="term" value="F:kinase activity"/>
    <property type="evidence" value="ECO:0007669"/>
    <property type="project" value="UniProtKB-KW"/>
</dbReference>
<dbReference type="Proteomes" id="UP000004947">
    <property type="component" value="Unassembled WGS sequence"/>
</dbReference>
<dbReference type="AlphaFoldDB" id="A6DH90"/>
<keyword evidence="6" id="KW-1185">Reference proteome</keyword>
<dbReference type="InterPro" id="IPR011611">
    <property type="entry name" value="PfkB_dom"/>
</dbReference>
<feature type="domain" description="Carbohydrate kinase PfkB" evidence="4">
    <location>
        <begin position="46"/>
        <end position="310"/>
    </location>
</feature>
<accession>A6DH90</accession>
<dbReference type="RefSeq" id="WP_007277275.1">
    <property type="nucleotide sequence ID" value="NZ_ABCK01000003.1"/>
</dbReference>
<keyword evidence="3 5" id="KW-0418">Kinase</keyword>
<dbReference type="SUPFAM" id="SSF53613">
    <property type="entry name" value="Ribokinase-like"/>
    <property type="match status" value="1"/>
</dbReference>
<evidence type="ECO:0000256" key="2">
    <source>
        <dbReference type="ARBA" id="ARBA00022679"/>
    </source>
</evidence>
<dbReference type="PANTHER" id="PTHR43320:SF1">
    <property type="entry name" value="OS01G0105900 PROTEIN"/>
    <property type="match status" value="1"/>
</dbReference>
<proteinExistence type="inferred from homology"/>
<evidence type="ECO:0000313" key="5">
    <source>
        <dbReference type="EMBL" id="EDM28973.1"/>
    </source>
</evidence>
<dbReference type="CDD" id="cd01168">
    <property type="entry name" value="adenosine_kinase"/>
    <property type="match status" value="1"/>
</dbReference>
<dbReference type="PANTHER" id="PTHR43320">
    <property type="entry name" value="SUGAR KINASE"/>
    <property type="match status" value="1"/>
</dbReference>
<dbReference type="STRING" id="313628.LNTAR_14192"/>
<evidence type="ECO:0000259" key="4">
    <source>
        <dbReference type="Pfam" id="PF00294"/>
    </source>
</evidence>
<sequence length="325" mass="34450">MSAKFIGAGSPLVDVLGRVDDAFVDSVGGEKGGMIMVDHNEMDSIIDSLANPEVAPGGSASNTLIGLMKLGESGAFLGKVGRDQRGDYFVESFESAGGSAHAFKSCAFTPTGTCISLVTPDAQRTLRTHLGAAATLAVDEVSKADFENCTHAHLEGYMLFNYDLTIKTLHAAKEAGCTVSLDLAAFEVVQANAEVLGEILDQYIDMVFANEDEAKAWCGSEDPQVALDSLSKYCDVVAVKLGPEGAWVRKGEETVFVNSYKVEAVDTTGAGDLWASGFLYGLYNDYGLEKSAKLGAKTGSEVVQIMGAVIPEAGWDRIKTFLNEL</sequence>
<dbReference type="OrthoDB" id="9788681at2"/>
<gene>
    <name evidence="5" type="ORF">LNTAR_14192</name>
</gene>
<dbReference type="eggNOG" id="COG0524">
    <property type="taxonomic scope" value="Bacteria"/>
</dbReference>
<protein>
    <submittedName>
        <fullName evidence="5">Putative PfkB family carbohydrate kinase</fullName>
    </submittedName>
</protein>
<dbReference type="EMBL" id="ABCK01000003">
    <property type="protein sequence ID" value="EDM28973.1"/>
    <property type="molecule type" value="Genomic_DNA"/>
</dbReference>
<keyword evidence="2" id="KW-0808">Transferase</keyword>
<evidence type="ECO:0000313" key="6">
    <source>
        <dbReference type="Proteomes" id="UP000004947"/>
    </source>
</evidence>
<dbReference type="InterPro" id="IPR029056">
    <property type="entry name" value="Ribokinase-like"/>
</dbReference>
<dbReference type="InterPro" id="IPR052700">
    <property type="entry name" value="Carb_kinase_PfkB-like"/>
</dbReference>
<reference evidence="5 6" key="1">
    <citation type="journal article" date="2010" name="J. Bacteriol.">
        <title>Genome sequence of Lentisphaera araneosa HTCC2155T, the type species of the order Lentisphaerales in the phylum Lentisphaerae.</title>
        <authorList>
            <person name="Thrash J.C."/>
            <person name="Cho J.C."/>
            <person name="Vergin K.L."/>
            <person name="Morris R.M."/>
            <person name="Giovannoni S.J."/>
        </authorList>
    </citation>
    <scope>NUCLEOTIDE SEQUENCE [LARGE SCALE GENOMIC DNA]</scope>
    <source>
        <strain evidence="5 6">HTCC2155</strain>
    </source>
</reference>
<dbReference type="Pfam" id="PF00294">
    <property type="entry name" value="PfkB"/>
    <property type="match status" value="1"/>
</dbReference>
<dbReference type="InterPro" id="IPR002173">
    <property type="entry name" value="Carboh/pur_kinase_PfkB_CS"/>
</dbReference>
<comment type="caution">
    <text evidence="5">The sequence shown here is derived from an EMBL/GenBank/DDBJ whole genome shotgun (WGS) entry which is preliminary data.</text>
</comment>
<comment type="similarity">
    <text evidence="1">Belongs to the carbohydrate kinase PfkB family.</text>
</comment>
<dbReference type="PROSITE" id="PS00584">
    <property type="entry name" value="PFKB_KINASES_2"/>
    <property type="match status" value="1"/>
</dbReference>
<evidence type="ECO:0000256" key="3">
    <source>
        <dbReference type="ARBA" id="ARBA00022777"/>
    </source>
</evidence>
<evidence type="ECO:0000256" key="1">
    <source>
        <dbReference type="ARBA" id="ARBA00010688"/>
    </source>
</evidence>
<name>A6DH90_9BACT</name>
<organism evidence="5 6">
    <name type="scientific">Lentisphaera araneosa HTCC2155</name>
    <dbReference type="NCBI Taxonomy" id="313628"/>
    <lineage>
        <taxon>Bacteria</taxon>
        <taxon>Pseudomonadati</taxon>
        <taxon>Lentisphaerota</taxon>
        <taxon>Lentisphaeria</taxon>
        <taxon>Lentisphaerales</taxon>
        <taxon>Lentisphaeraceae</taxon>
        <taxon>Lentisphaera</taxon>
    </lineage>
</organism>
<dbReference type="Gene3D" id="3.40.1190.20">
    <property type="match status" value="1"/>
</dbReference>